<dbReference type="SMART" id="SM00875">
    <property type="entry name" value="BACK"/>
    <property type="match status" value="1"/>
</dbReference>
<name>A0AAD8D9T6_ACIOX</name>
<dbReference type="InterPro" id="IPR011333">
    <property type="entry name" value="SKP1/BTB/POZ_sf"/>
</dbReference>
<dbReference type="AlphaFoldDB" id="A0AAD8D9T6"/>
<accession>A0AAD8D9T6</accession>
<reference evidence="2" key="1">
    <citation type="submission" date="2022-02" db="EMBL/GenBank/DDBJ databases">
        <title>Atlantic sturgeon de novo genome assembly.</title>
        <authorList>
            <person name="Stock M."/>
            <person name="Klopp C."/>
            <person name="Guiguen Y."/>
            <person name="Cabau C."/>
            <person name="Parinello H."/>
            <person name="Santidrian Yebra-Pimentel E."/>
            <person name="Kuhl H."/>
            <person name="Dirks R.P."/>
            <person name="Guessner J."/>
            <person name="Wuertz S."/>
            <person name="Du K."/>
            <person name="Schartl M."/>
        </authorList>
    </citation>
    <scope>NUCLEOTIDE SEQUENCE</scope>
    <source>
        <strain evidence="2">STURGEONOMICS-FGT-2020</strain>
        <tissue evidence="2">Whole blood</tissue>
    </source>
</reference>
<dbReference type="CDD" id="cd18494">
    <property type="entry name" value="BACK_BTBD19"/>
    <property type="match status" value="1"/>
</dbReference>
<comment type="caution">
    <text evidence="2">The sequence shown here is derived from an EMBL/GenBank/DDBJ whole genome shotgun (WGS) entry which is preliminary data.</text>
</comment>
<dbReference type="PANTHER" id="PTHR46965:SF1">
    <property type="entry name" value="BTB_POZ DOMAIN-CONTAINING PROTEIN 19"/>
    <property type="match status" value="1"/>
</dbReference>
<dbReference type="CDD" id="cd18294">
    <property type="entry name" value="BTB_POZ_BTBD19"/>
    <property type="match status" value="1"/>
</dbReference>
<dbReference type="InterPro" id="IPR011705">
    <property type="entry name" value="BACK"/>
</dbReference>
<evidence type="ECO:0000259" key="1">
    <source>
        <dbReference type="PROSITE" id="PS50097"/>
    </source>
</evidence>
<dbReference type="Gene3D" id="1.25.40.420">
    <property type="match status" value="1"/>
</dbReference>
<protein>
    <submittedName>
        <fullName evidence="2">BTB/POZ domain-containing protein 19-like isoform X1</fullName>
    </submittedName>
</protein>
<evidence type="ECO:0000313" key="3">
    <source>
        <dbReference type="Proteomes" id="UP001230051"/>
    </source>
</evidence>
<organism evidence="2 3">
    <name type="scientific">Acipenser oxyrinchus oxyrinchus</name>
    <dbReference type="NCBI Taxonomy" id="40147"/>
    <lineage>
        <taxon>Eukaryota</taxon>
        <taxon>Metazoa</taxon>
        <taxon>Chordata</taxon>
        <taxon>Craniata</taxon>
        <taxon>Vertebrata</taxon>
        <taxon>Euteleostomi</taxon>
        <taxon>Actinopterygii</taxon>
        <taxon>Chondrostei</taxon>
        <taxon>Acipenseriformes</taxon>
        <taxon>Acipenseridae</taxon>
        <taxon>Acipenser</taxon>
    </lineage>
</organism>
<dbReference type="Pfam" id="PF07707">
    <property type="entry name" value="BACK"/>
    <property type="match status" value="1"/>
</dbReference>
<sequence>MASACSQIPSTSQQGNTTTFTAALRSLVNNPDFSDVKFVVGKERQEVFAHRCILACRCEVFHGMFSQQLQSDRPRELMDIPVVLSDVQPEVFLAVIEFLYTNCVTLNSCIALEVLTSAVEYGLDDLRKLCVEFITDTLTVETVCEAMQAAVTYGQIDMKEKCLGFIENYTREIVKTRGFHELSDLALVSILQSGLLLIDELELLSAVREWANVNSVVLERPVPDVAKDIVRELRLFLLSPEELTRLENVNHKDNLIPVERIAEAWKFHALKKGSLGAQAHLLQRRKGTRPRDHHRYLNLPQK</sequence>
<dbReference type="Gene3D" id="3.30.710.10">
    <property type="entry name" value="Potassium Channel Kv1.1, Chain A"/>
    <property type="match status" value="1"/>
</dbReference>
<dbReference type="InterPro" id="IPR000210">
    <property type="entry name" value="BTB/POZ_dom"/>
</dbReference>
<proteinExistence type="predicted"/>
<dbReference type="EMBL" id="JAGXEW010000012">
    <property type="protein sequence ID" value="KAK1165251.1"/>
    <property type="molecule type" value="Genomic_DNA"/>
</dbReference>
<dbReference type="SUPFAM" id="SSF54695">
    <property type="entry name" value="POZ domain"/>
    <property type="match status" value="1"/>
</dbReference>
<keyword evidence="3" id="KW-1185">Reference proteome</keyword>
<dbReference type="Pfam" id="PF00651">
    <property type="entry name" value="BTB"/>
    <property type="match status" value="1"/>
</dbReference>
<dbReference type="SMART" id="SM00225">
    <property type="entry name" value="BTB"/>
    <property type="match status" value="1"/>
</dbReference>
<dbReference type="PANTHER" id="PTHR46965">
    <property type="entry name" value="BTB/POZ DOMAIN-CONTAINING PROTEIN 19"/>
    <property type="match status" value="1"/>
</dbReference>
<gene>
    <name evidence="2" type="primary">BTBD19</name>
    <name evidence="2" type="ORF">AOXY_G13737</name>
</gene>
<evidence type="ECO:0000313" key="2">
    <source>
        <dbReference type="EMBL" id="KAK1165251.1"/>
    </source>
</evidence>
<feature type="domain" description="BTB" evidence="1">
    <location>
        <begin position="34"/>
        <end position="108"/>
    </location>
</feature>
<dbReference type="InterPro" id="IPR042846">
    <property type="entry name" value="BTBD19"/>
</dbReference>
<dbReference type="PROSITE" id="PS50097">
    <property type="entry name" value="BTB"/>
    <property type="match status" value="1"/>
</dbReference>
<dbReference type="Proteomes" id="UP001230051">
    <property type="component" value="Unassembled WGS sequence"/>
</dbReference>